<keyword evidence="3" id="KW-0175">Coiled coil</keyword>
<gene>
    <name evidence="6" type="ORF">LITE_LOCUS29749</name>
</gene>
<evidence type="ECO:0000313" key="7">
    <source>
        <dbReference type="Proteomes" id="UP001154282"/>
    </source>
</evidence>
<dbReference type="AlphaFoldDB" id="A0AAV0MPL4"/>
<dbReference type="InterPro" id="IPR001609">
    <property type="entry name" value="Myosin_head_motor_dom-like"/>
</dbReference>
<keyword evidence="2" id="KW-0505">Motor protein</keyword>
<dbReference type="GO" id="GO:0007015">
    <property type="term" value="P:actin filament organization"/>
    <property type="evidence" value="ECO:0007669"/>
    <property type="project" value="InterPro"/>
</dbReference>
<dbReference type="PANTHER" id="PTHR16027:SF6">
    <property type="entry name" value="DILUTE DOMAIN-CONTAINING PROTEIN"/>
    <property type="match status" value="1"/>
</dbReference>
<dbReference type="SUPFAM" id="SSF52540">
    <property type="entry name" value="P-loop containing nucleoside triphosphate hydrolases"/>
    <property type="match status" value="2"/>
</dbReference>
<dbReference type="InterPro" id="IPR037975">
    <property type="entry name" value="MyosinXI_CBD"/>
</dbReference>
<dbReference type="PROSITE" id="PS51456">
    <property type="entry name" value="MYOSIN_MOTOR"/>
    <property type="match status" value="1"/>
</dbReference>
<comment type="similarity">
    <text evidence="2">Belongs to the TRAFAC class myosin-kinesin ATPase superfamily. Myosin family.</text>
</comment>
<dbReference type="CDD" id="cd15475">
    <property type="entry name" value="MyosinXI_CBD"/>
    <property type="match status" value="1"/>
</dbReference>
<evidence type="ECO:0000313" key="6">
    <source>
        <dbReference type="EMBL" id="CAI0448330.1"/>
    </source>
</evidence>
<dbReference type="Pfam" id="PF01843">
    <property type="entry name" value="DIL"/>
    <property type="match status" value="1"/>
</dbReference>
<evidence type="ECO:0008006" key="8">
    <source>
        <dbReference type="Google" id="ProtNLM"/>
    </source>
</evidence>
<dbReference type="GO" id="GO:0005524">
    <property type="term" value="F:ATP binding"/>
    <property type="evidence" value="ECO:0007669"/>
    <property type="project" value="InterPro"/>
</dbReference>
<feature type="domain" description="Dilute" evidence="4">
    <location>
        <begin position="458"/>
        <end position="750"/>
    </location>
</feature>
<feature type="coiled-coil region" evidence="3">
    <location>
        <begin position="222"/>
        <end position="350"/>
    </location>
</feature>
<evidence type="ECO:0000256" key="3">
    <source>
        <dbReference type="SAM" id="Coils"/>
    </source>
</evidence>
<keyword evidence="7" id="KW-1185">Reference proteome</keyword>
<feature type="non-terminal residue" evidence="6">
    <location>
        <position position="1"/>
    </location>
</feature>
<dbReference type="Proteomes" id="UP001154282">
    <property type="component" value="Unassembled WGS sequence"/>
</dbReference>
<evidence type="ECO:0000256" key="1">
    <source>
        <dbReference type="ARBA" id="ARBA00022860"/>
    </source>
</evidence>
<dbReference type="GO" id="GO:0005516">
    <property type="term" value="F:calmodulin binding"/>
    <property type="evidence" value="ECO:0007669"/>
    <property type="project" value="UniProtKB-KW"/>
</dbReference>
<dbReference type="CDD" id="cd23767">
    <property type="entry name" value="IQCD"/>
    <property type="match status" value="1"/>
</dbReference>
<sequence length="804" mass="91889">LSKLCKFFVQLGRTKVFLRAGQIGILDSRRAEVLDTSAKCIQRRVQTFLTRRSFLLKRAAAFSFQAYIRGCIARKTYSQKRKTAAAITIQKWVRKWQMQHAYLKLFSSAVIIQSSIHGFLSRQRFRNGMRSRAATLIQGCWRTYKFRSALRHRQGSIIAIQCCWRQKLARREFRKRKQAANETGALRLAKGKLEKQLEDLTWRLHLEKRLRVSSEEAKSLELSKLQKSMESLTLELDAAKLATVSECNRNAVLINQLELSQKEKSALERELISMADLRKENKILKGSVDSMEKKNSALELELVQAQKNTIDNIGKMKELEGKCSMLQQNVQSLEKKLALLEDENHVLRQKALSASPKGHNAGLVKSFSEYCSGFFYTQILMQESPTPSKLVPSFSRGLSESRRTKLTAERSQENYEFLSRCIKEDLGFIEGKPLAACIIYRCLHQWRAFETERTAIFDYIIEGINEVLKAGDENITLPYWLANASALLCLLQRNLQANGFMTKGTPRSTSAGLPVKSAFKYIGFDDGVSHVEARYPAILFKQQLTACVEKIFGLIRDNLKKELSPLLAFCIQAPKNVRNAGKSSRSPAGIPQQSPGSQWESIIKFLDSLMDRLRGNHVPSFFIQKLITQVFSFINIQLFNSLLLRRECCTFSNGEYVKSGLAELEKWITKVTQQYAGTSWHELSYIRQAVGFLVIHQKRKKSLEEIMQEMCPVLTVRQIYRISTMYWDDKYGTQSVSNEVVAQMREMLNKDGQNLTSNSFLLDDDLSIPFSTEDIDKAIPAIDPSDIDLPKYLLESPCAQFLRR</sequence>
<reference evidence="6" key="1">
    <citation type="submission" date="2022-08" db="EMBL/GenBank/DDBJ databases">
        <authorList>
            <person name="Gutierrez-Valencia J."/>
        </authorList>
    </citation>
    <scope>NUCLEOTIDE SEQUENCE</scope>
</reference>
<dbReference type="SMART" id="SM01132">
    <property type="entry name" value="DIL"/>
    <property type="match status" value="1"/>
</dbReference>
<dbReference type="Gene3D" id="1.20.5.190">
    <property type="match status" value="2"/>
</dbReference>
<proteinExistence type="inferred from homology"/>
<dbReference type="SMART" id="SM00015">
    <property type="entry name" value="IQ"/>
    <property type="match status" value="6"/>
</dbReference>
<dbReference type="PROSITE" id="PS51126">
    <property type="entry name" value="DILUTE"/>
    <property type="match status" value="1"/>
</dbReference>
<evidence type="ECO:0000259" key="5">
    <source>
        <dbReference type="PROSITE" id="PS51456"/>
    </source>
</evidence>
<keyword evidence="1" id="KW-0112">Calmodulin-binding</keyword>
<dbReference type="EMBL" id="CAMGYJ010000007">
    <property type="protein sequence ID" value="CAI0448330.1"/>
    <property type="molecule type" value="Genomic_DNA"/>
</dbReference>
<dbReference type="PROSITE" id="PS50096">
    <property type="entry name" value="IQ"/>
    <property type="match status" value="3"/>
</dbReference>
<dbReference type="InterPro" id="IPR027417">
    <property type="entry name" value="P-loop_NTPase"/>
</dbReference>
<keyword evidence="2" id="KW-0009">Actin-binding</keyword>
<dbReference type="GO" id="GO:0003774">
    <property type="term" value="F:cytoskeletal motor activity"/>
    <property type="evidence" value="ECO:0007669"/>
    <property type="project" value="InterPro"/>
</dbReference>
<evidence type="ECO:0000259" key="4">
    <source>
        <dbReference type="PROSITE" id="PS51126"/>
    </source>
</evidence>
<name>A0AAV0MPL4_9ROSI</name>
<keyword evidence="2" id="KW-0518">Myosin</keyword>
<dbReference type="Gene3D" id="1.20.5.4820">
    <property type="match status" value="1"/>
</dbReference>
<protein>
    <recommendedName>
        <fullName evidence="8">Dilute domain-containing protein</fullName>
    </recommendedName>
</protein>
<accession>A0AAV0MPL4</accession>
<dbReference type="Pfam" id="PF00612">
    <property type="entry name" value="IQ"/>
    <property type="match status" value="4"/>
</dbReference>
<dbReference type="InterPro" id="IPR000048">
    <property type="entry name" value="IQ_motif_EF-hand-BS"/>
</dbReference>
<dbReference type="GO" id="GO:0016459">
    <property type="term" value="C:myosin complex"/>
    <property type="evidence" value="ECO:0007669"/>
    <property type="project" value="UniProtKB-KW"/>
</dbReference>
<dbReference type="InterPro" id="IPR052072">
    <property type="entry name" value="Vascular_dev_regulator"/>
</dbReference>
<feature type="domain" description="Myosin motor" evidence="5">
    <location>
        <begin position="1"/>
        <end position="31"/>
    </location>
</feature>
<organism evidence="6 7">
    <name type="scientific">Linum tenue</name>
    <dbReference type="NCBI Taxonomy" id="586396"/>
    <lineage>
        <taxon>Eukaryota</taxon>
        <taxon>Viridiplantae</taxon>
        <taxon>Streptophyta</taxon>
        <taxon>Embryophyta</taxon>
        <taxon>Tracheophyta</taxon>
        <taxon>Spermatophyta</taxon>
        <taxon>Magnoliopsida</taxon>
        <taxon>eudicotyledons</taxon>
        <taxon>Gunneridae</taxon>
        <taxon>Pentapetalae</taxon>
        <taxon>rosids</taxon>
        <taxon>fabids</taxon>
        <taxon>Malpighiales</taxon>
        <taxon>Linaceae</taxon>
        <taxon>Linum</taxon>
    </lineage>
</organism>
<dbReference type="InterPro" id="IPR002710">
    <property type="entry name" value="Dilute_dom"/>
</dbReference>
<dbReference type="GO" id="GO:0003779">
    <property type="term" value="F:actin binding"/>
    <property type="evidence" value="ECO:0007669"/>
    <property type="project" value="UniProtKB-KW"/>
</dbReference>
<dbReference type="PANTHER" id="PTHR16027">
    <property type="entry name" value="DILUTE DOMAIN-CONTAINING PROTEIN YPR089W"/>
    <property type="match status" value="1"/>
</dbReference>
<dbReference type="GO" id="GO:0030048">
    <property type="term" value="P:actin filament-based movement"/>
    <property type="evidence" value="ECO:0007669"/>
    <property type="project" value="UniProtKB-ARBA"/>
</dbReference>
<comment type="caution">
    <text evidence="6">The sequence shown here is derived from an EMBL/GenBank/DDBJ whole genome shotgun (WGS) entry which is preliminary data.</text>
</comment>
<evidence type="ECO:0000256" key="2">
    <source>
        <dbReference type="PROSITE-ProRule" id="PRU00782"/>
    </source>
</evidence>
<comment type="caution">
    <text evidence="2">Lacks conserved residue(s) required for the propagation of feature annotation.</text>
</comment>